<name>A0A8J7R105_9HYPH</name>
<feature type="active site" description="For GATase activity" evidence="8">
    <location>
        <position position="2"/>
    </location>
</feature>
<dbReference type="Pfam" id="PF00733">
    <property type="entry name" value="Asn_synthase"/>
    <property type="match status" value="1"/>
</dbReference>
<dbReference type="GO" id="GO:0006529">
    <property type="term" value="P:asparagine biosynthetic process"/>
    <property type="evidence" value="ECO:0007669"/>
    <property type="project" value="UniProtKB-KW"/>
</dbReference>
<organism evidence="11 12">
    <name type="scientific">Tianweitania sediminis</name>
    <dbReference type="NCBI Taxonomy" id="1502156"/>
    <lineage>
        <taxon>Bacteria</taxon>
        <taxon>Pseudomonadati</taxon>
        <taxon>Pseudomonadota</taxon>
        <taxon>Alphaproteobacteria</taxon>
        <taxon>Hyphomicrobiales</taxon>
        <taxon>Phyllobacteriaceae</taxon>
        <taxon>Tianweitania</taxon>
    </lineage>
</organism>
<comment type="caution">
    <text evidence="11">The sequence shown here is derived from an EMBL/GenBank/DDBJ whole genome shotgun (WGS) entry which is preliminary data.</text>
</comment>
<evidence type="ECO:0000256" key="5">
    <source>
        <dbReference type="ARBA" id="ARBA00022840"/>
    </source>
</evidence>
<evidence type="ECO:0000256" key="9">
    <source>
        <dbReference type="PIRSR" id="PIRSR001589-2"/>
    </source>
</evidence>
<dbReference type="InterPro" id="IPR017932">
    <property type="entry name" value="GATase_2_dom"/>
</dbReference>
<dbReference type="PROSITE" id="PS51278">
    <property type="entry name" value="GATASE_TYPE_2"/>
    <property type="match status" value="1"/>
</dbReference>
<proteinExistence type="inferred from homology"/>
<dbReference type="PIRSF" id="PIRSF001589">
    <property type="entry name" value="Asn_synthetase_glu-h"/>
    <property type="match status" value="1"/>
</dbReference>
<dbReference type="Gene3D" id="3.60.20.10">
    <property type="entry name" value="Glutamine Phosphoribosylpyrophosphate, subunit 1, domain 1"/>
    <property type="match status" value="1"/>
</dbReference>
<evidence type="ECO:0000313" key="12">
    <source>
        <dbReference type="Proteomes" id="UP000666240"/>
    </source>
</evidence>
<dbReference type="Proteomes" id="UP000666240">
    <property type="component" value="Unassembled WGS sequence"/>
</dbReference>
<evidence type="ECO:0000256" key="2">
    <source>
        <dbReference type="ARBA" id="ARBA00005752"/>
    </source>
</evidence>
<comment type="pathway">
    <text evidence="1">Amino-acid biosynthesis; L-asparagine biosynthesis; L-asparagine from L-aspartate (L-Gln route): step 1/1.</text>
</comment>
<evidence type="ECO:0000313" key="11">
    <source>
        <dbReference type="EMBL" id="MBP0438583.1"/>
    </source>
</evidence>
<dbReference type="InterPro" id="IPR014729">
    <property type="entry name" value="Rossmann-like_a/b/a_fold"/>
</dbReference>
<dbReference type="Pfam" id="PF13537">
    <property type="entry name" value="GATase_7"/>
    <property type="match status" value="1"/>
</dbReference>
<dbReference type="EC" id="6.3.5.4" evidence="3"/>
<keyword evidence="8" id="KW-0028">Amino-acid biosynthesis</keyword>
<evidence type="ECO:0000256" key="1">
    <source>
        <dbReference type="ARBA" id="ARBA00005187"/>
    </source>
</evidence>
<dbReference type="InterPro" id="IPR029055">
    <property type="entry name" value="Ntn_hydrolases_N"/>
</dbReference>
<keyword evidence="8" id="KW-0061">Asparagine biosynthesis</keyword>
<feature type="binding site" evidence="9">
    <location>
        <position position="104"/>
    </location>
    <ligand>
        <name>L-glutamine</name>
        <dbReference type="ChEBI" id="CHEBI:58359"/>
    </ligand>
</feature>
<dbReference type="CDD" id="cd00712">
    <property type="entry name" value="AsnB"/>
    <property type="match status" value="1"/>
</dbReference>
<comment type="similarity">
    <text evidence="2">Belongs to the asparagine synthetase family.</text>
</comment>
<dbReference type="InterPro" id="IPR033738">
    <property type="entry name" value="AsnB_N"/>
</dbReference>
<feature type="binding site" evidence="9">
    <location>
        <begin position="371"/>
        <end position="372"/>
    </location>
    <ligand>
        <name>ATP</name>
        <dbReference type="ChEBI" id="CHEBI:30616"/>
    </ligand>
</feature>
<dbReference type="PANTHER" id="PTHR43284:SF1">
    <property type="entry name" value="ASPARAGINE SYNTHETASE"/>
    <property type="match status" value="1"/>
</dbReference>
<keyword evidence="4 9" id="KW-0547">Nucleotide-binding</keyword>
<comment type="catalytic activity">
    <reaction evidence="7">
        <text>L-aspartate + L-glutamine + ATP + H2O = L-asparagine + L-glutamate + AMP + diphosphate + H(+)</text>
        <dbReference type="Rhea" id="RHEA:12228"/>
        <dbReference type="ChEBI" id="CHEBI:15377"/>
        <dbReference type="ChEBI" id="CHEBI:15378"/>
        <dbReference type="ChEBI" id="CHEBI:29985"/>
        <dbReference type="ChEBI" id="CHEBI:29991"/>
        <dbReference type="ChEBI" id="CHEBI:30616"/>
        <dbReference type="ChEBI" id="CHEBI:33019"/>
        <dbReference type="ChEBI" id="CHEBI:58048"/>
        <dbReference type="ChEBI" id="CHEBI:58359"/>
        <dbReference type="ChEBI" id="CHEBI:456215"/>
        <dbReference type="EC" id="6.3.5.4"/>
    </reaction>
</comment>
<dbReference type="SUPFAM" id="SSF56235">
    <property type="entry name" value="N-terminal nucleophile aminohydrolases (Ntn hydrolases)"/>
    <property type="match status" value="1"/>
</dbReference>
<evidence type="ECO:0000256" key="4">
    <source>
        <dbReference type="ARBA" id="ARBA00022741"/>
    </source>
</evidence>
<keyword evidence="12" id="KW-1185">Reference proteome</keyword>
<evidence type="ECO:0000259" key="10">
    <source>
        <dbReference type="PROSITE" id="PS51278"/>
    </source>
</evidence>
<dbReference type="Gene3D" id="3.40.50.620">
    <property type="entry name" value="HUPs"/>
    <property type="match status" value="1"/>
</dbReference>
<evidence type="ECO:0000256" key="7">
    <source>
        <dbReference type="ARBA" id="ARBA00048741"/>
    </source>
</evidence>
<accession>A0A8J7R105</accession>
<feature type="domain" description="Glutamine amidotransferase type-2" evidence="10">
    <location>
        <begin position="2"/>
        <end position="216"/>
    </location>
</feature>
<dbReference type="NCBIfam" id="TIGR01536">
    <property type="entry name" value="asn_synth_AEB"/>
    <property type="match status" value="1"/>
</dbReference>
<dbReference type="SUPFAM" id="SSF52402">
    <property type="entry name" value="Adenine nucleotide alpha hydrolases-like"/>
    <property type="match status" value="1"/>
</dbReference>
<evidence type="ECO:0000256" key="8">
    <source>
        <dbReference type="PIRSR" id="PIRSR001589-1"/>
    </source>
</evidence>
<dbReference type="InterPro" id="IPR001962">
    <property type="entry name" value="Asn_synthase"/>
</dbReference>
<dbReference type="GO" id="GO:0005829">
    <property type="term" value="C:cytosol"/>
    <property type="evidence" value="ECO:0007669"/>
    <property type="project" value="TreeGrafter"/>
</dbReference>
<evidence type="ECO:0000256" key="6">
    <source>
        <dbReference type="ARBA" id="ARBA00022962"/>
    </source>
</evidence>
<reference evidence="11" key="1">
    <citation type="submission" date="2021-03" db="EMBL/GenBank/DDBJ databases">
        <title>Genome sequencing and assembly of Tianweitania sediminis.</title>
        <authorList>
            <person name="Chhetri G."/>
        </authorList>
    </citation>
    <scope>NUCLEOTIDE SEQUENCE</scope>
    <source>
        <strain evidence="11">Z8</strain>
    </source>
</reference>
<keyword evidence="5 9" id="KW-0067">ATP-binding</keyword>
<keyword evidence="11" id="KW-0436">Ligase</keyword>
<dbReference type="InterPro" id="IPR006426">
    <property type="entry name" value="Asn_synth_AEB"/>
</dbReference>
<dbReference type="PANTHER" id="PTHR43284">
    <property type="entry name" value="ASPARAGINE SYNTHETASE (GLUTAMINE-HYDROLYZING)"/>
    <property type="match status" value="1"/>
</dbReference>
<dbReference type="InterPro" id="IPR051786">
    <property type="entry name" value="ASN_synthetase/amidase"/>
</dbReference>
<dbReference type="GO" id="GO:0005524">
    <property type="term" value="F:ATP binding"/>
    <property type="evidence" value="ECO:0007669"/>
    <property type="project" value="UniProtKB-KW"/>
</dbReference>
<dbReference type="GO" id="GO:0004066">
    <property type="term" value="F:asparagine synthase (glutamine-hydrolyzing) activity"/>
    <property type="evidence" value="ECO:0007669"/>
    <property type="project" value="UniProtKB-EC"/>
</dbReference>
<evidence type="ECO:0000256" key="3">
    <source>
        <dbReference type="ARBA" id="ARBA00012737"/>
    </source>
</evidence>
<dbReference type="EMBL" id="JAGIYY010000002">
    <property type="protein sequence ID" value="MBP0438583.1"/>
    <property type="molecule type" value="Genomic_DNA"/>
</dbReference>
<dbReference type="AlphaFoldDB" id="A0A8J7R105"/>
<protein>
    <recommendedName>
        <fullName evidence="3">asparagine synthase (glutamine-hydrolyzing)</fullName>
        <ecNumber evidence="3">6.3.5.4</ecNumber>
    </recommendedName>
</protein>
<keyword evidence="6 8" id="KW-0315">Glutamine amidotransferase</keyword>
<dbReference type="CDD" id="cd01991">
    <property type="entry name" value="Asn_synthase_B_C"/>
    <property type="match status" value="1"/>
</dbReference>
<gene>
    <name evidence="11" type="primary">asnB</name>
    <name evidence="11" type="ORF">J5Y06_07985</name>
</gene>
<sequence length="605" mass="65117">MCGITGQYQYTRTSRSGFAFQTASAAEYMSARGPDGDGLITLDNGDLVFAHRRLSIIDPTKRATQPMGEATGRLHITFNGEIYNHRDLRSDLAARGYTFKTASDTEVILNLYLQRGAEAVHALQGMFAFAIFDQQEKTLFVARDPYGIKPFYYSDDGRSFSFASQVKALLTGGVDDTVDPAGIAGFALLGHVPEPFTTHRAIKALPAGHHLTIRNGVVGSPTRFASPGAVLATRAANVPLREAMRATQDAVRASLFRHLEADVPIGLFLSAGLDSAALLGALQDLRPSDALAAITLTFETFSGTAQDEERGARSVAEHYGARHHVEQVGEAELSTLLPAILRDMDQPSVDGINTWLVARAARQTGLKVALSGIGGDELFGGYSTFRTVPGLVRAAARPAAFPGFGKAARHIGSTLMPTLRKGNPKALSLFEWGGTWPGAYLLRRGLFMPHELPNLLGRDFASAGLERLQPMALIGTSLGSGIRDPKLRVAALEIDNYLKNQLLRDADWAGMAHGVEIRTPLVDYRLLQDVAPFLSAVLQAGGKSVLAEIPRKPLPPSLLARSKSGFSIPSAPLLGTATLPNPRLTSRIWARQVLGHFKQIEQLAA</sequence>